<dbReference type="InterPro" id="IPR014010">
    <property type="entry name" value="REJ_dom"/>
</dbReference>
<proteinExistence type="predicted"/>
<dbReference type="EMBL" id="JAUUCC010000234">
    <property type="protein sequence ID" value="MEE2055828.1"/>
    <property type="molecule type" value="Genomic_DNA"/>
</dbReference>
<evidence type="ECO:0000313" key="3">
    <source>
        <dbReference type="EMBL" id="MEE2055828.1"/>
    </source>
</evidence>
<dbReference type="PROSITE" id="PS51111">
    <property type="entry name" value="REJ"/>
    <property type="match status" value="1"/>
</dbReference>
<evidence type="ECO:0000259" key="2">
    <source>
        <dbReference type="PROSITE" id="PS51111"/>
    </source>
</evidence>
<accession>A0ABU7L2T1</accession>
<comment type="caution">
    <text evidence="3">The sequence shown here is derived from an EMBL/GenBank/DDBJ whole genome shotgun (WGS) entry which is preliminary data.</text>
</comment>
<gene>
    <name evidence="3" type="ORF">Q8A49_35540</name>
</gene>
<organism evidence="3 4">
    <name type="scientific">Nocardiopsis tropica</name>
    <dbReference type="NCBI Taxonomy" id="109330"/>
    <lineage>
        <taxon>Bacteria</taxon>
        <taxon>Bacillati</taxon>
        <taxon>Actinomycetota</taxon>
        <taxon>Actinomycetes</taxon>
        <taxon>Streptosporangiales</taxon>
        <taxon>Nocardiopsidaceae</taxon>
        <taxon>Nocardiopsis</taxon>
    </lineage>
</organism>
<feature type="region of interest" description="Disordered" evidence="1">
    <location>
        <begin position="95"/>
        <end position="125"/>
    </location>
</feature>
<name>A0ABU7L2T1_9ACTN</name>
<reference evidence="3 4" key="1">
    <citation type="submission" date="2023-07" db="EMBL/GenBank/DDBJ databases">
        <authorList>
            <person name="Girao M."/>
            <person name="Carvalho M.F."/>
        </authorList>
    </citation>
    <scope>NUCLEOTIDE SEQUENCE [LARGE SCALE GENOMIC DNA]</scope>
    <source>
        <strain evidence="3 4">66/93</strain>
    </source>
</reference>
<evidence type="ECO:0000313" key="4">
    <source>
        <dbReference type="Proteomes" id="UP001348641"/>
    </source>
</evidence>
<evidence type="ECO:0000256" key="1">
    <source>
        <dbReference type="SAM" id="MobiDB-lite"/>
    </source>
</evidence>
<protein>
    <recommendedName>
        <fullName evidence="2">REJ domain-containing protein</fullName>
    </recommendedName>
</protein>
<dbReference type="Proteomes" id="UP001348641">
    <property type="component" value="Unassembled WGS sequence"/>
</dbReference>
<feature type="compositionally biased region" description="Pro residues" evidence="1">
    <location>
        <begin position="112"/>
        <end position="125"/>
    </location>
</feature>
<sequence length="125" mass="13487">MEVTTEELRLYLGLTEIDTDRAELLLEQAASLARSIVDPLPDGAKAVVLSMAGRAYANPQGISSEQIGPYAVQRPQAGLYMSRDERRTLSRLAGRGGAFTVDPTPATATPAPSWPPLPSRPWGPW</sequence>
<feature type="domain" description="REJ" evidence="2">
    <location>
        <begin position="1"/>
        <end position="125"/>
    </location>
</feature>
<dbReference type="RefSeq" id="WP_330162547.1">
    <property type="nucleotide sequence ID" value="NZ_BAAAJA010000056.1"/>
</dbReference>